<dbReference type="Proteomes" id="UP000704712">
    <property type="component" value="Unassembled WGS sequence"/>
</dbReference>
<dbReference type="EMBL" id="JAACNO010000087">
    <property type="protein sequence ID" value="KAF4150331.1"/>
    <property type="molecule type" value="Genomic_DNA"/>
</dbReference>
<protein>
    <submittedName>
        <fullName evidence="1">Uncharacterized protein</fullName>
    </submittedName>
</protein>
<accession>A0A8S9VBW8</accession>
<organism evidence="1 2">
    <name type="scientific">Phytophthora infestans</name>
    <name type="common">Potato late blight agent</name>
    <name type="synonym">Botrytis infestans</name>
    <dbReference type="NCBI Taxonomy" id="4787"/>
    <lineage>
        <taxon>Eukaryota</taxon>
        <taxon>Sar</taxon>
        <taxon>Stramenopiles</taxon>
        <taxon>Oomycota</taxon>
        <taxon>Peronosporomycetes</taxon>
        <taxon>Peronosporales</taxon>
        <taxon>Peronosporaceae</taxon>
        <taxon>Phytophthora</taxon>
    </lineage>
</organism>
<reference evidence="1" key="1">
    <citation type="submission" date="2020-03" db="EMBL/GenBank/DDBJ databases">
        <title>Hybrid Assembly of Korean Phytophthora infestans isolates.</title>
        <authorList>
            <person name="Prokchorchik M."/>
            <person name="Lee Y."/>
            <person name="Seo J."/>
            <person name="Cho J.-H."/>
            <person name="Park Y.-E."/>
            <person name="Jang D.-C."/>
            <person name="Im J.-S."/>
            <person name="Choi J.-G."/>
            <person name="Park H.-J."/>
            <person name="Lee G.-B."/>
            <person name="Lee Y.-G."/>
            <person name="Hong S.-Y."/>
            <person name="Cho K."/>
            <person name="Sohn K.H."/>
        </authorList>
    </citation>
    <scope>NUCLEOTIDE SEQUENCE</scope>
    <source>
        <strain evidence="1">KR_2_A2</strain>
    </source>
</reference>
<comment type="caution">
    <text evidence="1">The sequence shown here is derived from an EMBL/GenBank/DDBJ whole genome shotgun (WGS) entry which is preliminary data.</text>
</comment>
<evidence type="ECO:0000313" key="1">
    <source>
        <dbReference type="EMBL" id="KAF4150331.1"/>
    </source>
</evidence>
<name>A0A8S9VBW8_PHYIN</name>
<dbReference type="AlphaFoldDB" id="A0A8S9VBW8"/>
<proteinExistence type="predicted"/>
<evidence type="ECO:0000313" key="2">
    <source>
        <dbReference type="Proteomes" id="UP000704712"/>
    </source>
</evidence>
<sequence length="83" mass="9726">MLGKRTRQFSNYQRVVQGLRNEKNEHRIAVQQRYEMVHWFRYPIDDGQTLIVVLFGASSVVVPHLVRPYGLEVAMLWPTGRVS</sequence>
<gene>
    <name evidence="1" type="ORF">GN958_ATG00539</name>
</gene>